<accession>A0A4R1HDG5</accession>
<dbReference type="PROSITE" id="PS51379">
    <property type="entry name" value="4FE4S_FER_2"/>
    <property type="match status" value="4"/>
</dbReference>
<evidence type="ECO:0000256" key="2">
    <source>
        <dbReference type="ARBA" id="ARBA00023004"/>
    </source>
</evidence>
<dbReference type="EMBL" id="SMFX01000001">
    <property type="protein sequence ID" value="TCK18741.1"/>
    <property type="molecule type" value="Genomic_DNA"/>
</dbReference>
<keyword evidence="1" id="KW-0479">Metal-binding</keyword>
<keyword evidence="2" id="KW-0408">Iron</keyword>
<proteinExistence type="predicted"/>
<dbReference type="Gene3D" id="3.30.70.20">
    <property type="match status" value="2"/>
</dbReference>
<evidence type="ECO:0000256" key="1">
    <source>
        <dbReference type="ARBA" id="ARBA00022723"/>
    </source>
</evidence>
<dbReference type="InterPro" id="IPR017896">
    <property type="entry name" value="4Fe4S_Fe-S-bd"/>
</dbReference>
<keyword evidence="3" id="KW-0411">Iron-sulfur</keyword>
<name>A0A4R1HDG5_9GAMM</name>
<keyword evidence="6" id="KW-1185">Reference proteome</keyword>
<feature type="domain" description="4Fe-4S ferredoxin-type" evidence="4">
    <location>
        <begin position="38"/>
        <end position="71"/>
    </location>
</feature>
<evidence type="ECO:0000259" key="4">
    <source>
        <dbReference type="PROSITE" id="PS51379"/>
    </source>
</evidence>
<dbReference type="GO" id="GO:0046872">
    <property type="term" value="F:metal ion binding"/>
    <property type="evidence" value="ECO:0007669"/>
    <property type="project" value="UniProtKB-KW"/>
</dbReference>
<dbReference type="CDD" id="cd16373">
    <property type="entry name" value="DMSOR_beta_like"/>
    <property type="match status" value="1"/>
</dbReference>
<organism evidence="5 6">
    <name type="scientific">Thiogranum longum</name>
    <dbReference type="NCBI Taxonomy" id="1537524"/>
    <lineage>
        <taxon>Bacteria</taxon>
        <taxon>Pseudomonadati</taxon>
        <taxon>Pseudomonadota</taxon>
        <taxon>Gammaproteobacteria</taxon>
        <taxon>Chromatiales</taxon>
        <taxon>Ectothiorhodospiraceae</taxon>
        <taxon>Thiogranum</taxon>
    </lineage>
</organism>
<sequence>MDASRRGFFRQVASKTGETLVQEADRQVARRAAHWIRPPYALDELEFLLACTRCNTCIEACPHQTIFPLPARLGVQFAGSPALDLSHKSCHLCEDWPCVNACEPGALRLPERQEDEPLPAPKLARAEIDTEQCLPWQGPECGACAASCPLPGALVWENWKPIIDATVCTGCGQCREACIIEPRAIRVSSLYRAASGDDSGAP</sequence>
<feature type="domain" description="4Fe-4S ferredoxin-type" evidence="4">
    <location>
        <begin position="79"/>
        <end position="112"/>
    </location>
</feature>
<evidence type="ECO:0000256" key="3">
    <source>
        <dbReference type="ARBA" id="ARBA00023014"/>
    </source>
</evidence>
<reference evidence="5 6" key="1">
    <citation type="submission" date="2019-03" db="EMBL/GenBank/DDBJ databases">
        <title>Genomic Encyclopedia of Type Strains, Phase IV (KMG-IV): sequencing the most valuable type-strain genomes for metagenomic binning, comparative biology and taxonomic classification.</title>
        <authorList>
            <person name="Goeker M."/>
        </authorList>
    </citation>
    <scope>NUCLEOTIDE SEQUENCE [LARGE SCALE GENOMIC DNA]</scope>
    <source>
        <strain evidence="5 6">DSM 19610</strain>
    </source>
</reference>
<dbReference type="SUPFAM" id="SSF54862">
    <property type="entry name" value="4Fe-4S ferredoxins"/>
    <property type="match status" value="1"/>
</dbReference>
<dbReference type="GO" id="GO:0051536">
    <property type="term" value="F:iron-sulfur cluster binding"/>
    <property type="evidence" value="ECO:0007669"/>
    <property type="project" value="UniProtKB-KW"/>
</dbReference>
<dbReference type="Proteomes" id="UP000295707">
    <property type="component" value="Unassembled WGS sequence"/>
</dbReference>
<feature type="domain" description="4Fe-4S ferredoxin-type" evidence="4">
    <location>
        <begin position="124"/>
        <end position="158"/>
    </location>
</feature>
<protein>
    <submittedName>
        <fullName evidence="5">Ferredoxin-type protein NapF</fullName>
    </submittedName>
</protein>
<gene>
    <name evidence="5" type="ORF">DFR30_2025</name>
</gene>
<dbReference type="AlphaFoldDB" id="A0A4R1HDG5"/>
<dbReference type="InterPro" id="IPR017900">
    <property type="entry name" value="4Fe4S_Fe_S_CS"/>
</dbReference>
<evidence type="ECO:0000313" key="5">
    <source>
        <dbReference type="EMBL" id="TCK18741.1"/>
    </source>
</evidence>
<feature type="domain" description="4Fe-4S ferredoxin-type" evidence="4">
    <location>
        <begin position="159"/>
        <end position="190"/>
    </location>
</feature>
<dbReference type="PROSITE" id="PS00198">
    <property type="entry name" value="4FE4S_FER_1"/>
    <property type="match status" value="1"/>
</dbReference>
<evidence type="ECO:0000313" key="6">
    <source>
        <dbReference type="Proteomes" id="UP000295707"/>
    </source>
</evidence>
<comment type="caution">
    <text evidence="5">The sequence shown here is derived from an EMBL/GenBank/DDBJ whole genome shotgun (WGS) entry which is preliminary data.</text>
</comment>